<dbReference type="RefSeq" id="XP_024353799.1">
    <property type="nucleotide sequence ID" value="XM_024491648.1"/>
</dbReference>
<evidence type="ECO:0000313" key="1">
    <source>
        <dbReference type="EMBL" id="EUB62603.1"/>
    </source>
</evidence>
<dbReference type="KEGG" id="egl:EGR_02399"/>
<dbReference type="AlphaFoldDB" id="W6UN90"/>
<accession>W6UN90</accession>
<dbReference type="EMBL" id="APAU02000011">
    <property type="protein sequence ID" value="EUB62603.1"/>
    <property type="molecule type" value="Genomic_DNA"/>
</dbReference>
<evidence type="ECO:0000313" key="2">
    <source>
        <dbReference type="Proteomes" id="UP000019149"/>
    </source>
</evidence>
<reference evidence="1 2" key="1">
    <citation type="journal article" date="2013" name="Nat. Genet.">
        <title>The genome of the hydatid tapeworm Echinococcus granulosus.</title>
        <authorList>
            <person name="Zheng H."/>
            <person name="Zhang W."/>
            <person name="Zhang L."/>
            <person name="Zhang Z."/>
            <person name="Li J."/>
            <person name="Lu G."/>
            <person name="Zhu Y."/>
            <person name="Wang Y."/>
            <person name="Huang Y."/>
            <person name="Liu J."/>
            <person name="Kang H."/>
            <person name="Chen J."/>
            <person name="Wang L."/>
            <person name="Chen A."/>
            <person name="Yu S."/>
            <person name="Gao Z."/>
            <person name="Jin L."/>
            <person name="Gu W."/>
            <person name="Wang Z."/>
            <person name="Zhao L."/>
            <person name="Shi B."/>
            <person name="Wen H."/>
            <person name="Lin R."/>
            <person name="Jones M.K."/>
            <person name="Brejova B."/>
            <person name="Vinar T."/>
            <person name="Zhao G."/>
            <person name="McManus D.P."/>
            <person name="Chen Z."/>
            <person name="Zhou Y."/>
            <person name="Wang S."/>
        </authorList>
    </citation>
    <scope>NUCLEOTIDE SEQUENCE [LARGE SCALE GENOMIC DNA]</scope>
</reference>
<gene>
    <name evidence="1" type="ORF">EGR_02399</name>
</gene>
<keyword evidence="2" id="KW-1185">Reference proteome</keyword>
<proteinExistence type="predicted"/>
<name>W6UN90_ECHGR</name>
<dbReference type="GeneID" id="36338114"/>
<dbReference type="CTD" id="36338114"/>
<comment type="caution">
    <text evidence="1">The sequence shown here is derived from an EMBL/GenBank/DDBJ whole genome shotgun (WGS) entry which is preliminary data.</text>
</comment>
<sequence length="104" mass="12746">MWNEYIQGILEWNFKFANARKENVFYIHSQNPSFGYLLDKKLKQYLSHLKVHYVFFFYLPYVDLSPDVHFWLNGLMDSIFLCLGDVRNSYMSWYIHIDFLKPYL</sequence>
<dbReference type="Proteomes" id="UP000019149">
    <property type="component" value="Unassembled WGS sequence"/>
</dbReference>
<protein>
    <submittedName>
        <fullName evidence="1">Uncharacterized protein</fullName>
    </submittedName>
</protein>
<organism evidence="1 2">
    <name type="scientific">Echinococcus granulosus</name>
    <name type="common">Hydatid tapeworm</name>
    <dbReference type="NCBI Taxonomy" id="6210"/>
    <lineage>
        <taxon>Eukaryota</taxon>
        <taxon>Metazoa</taxon>
        <taxon>Spiralia</taxon>
        <taxon>Lophotrochozoa</taxon>
        <taxon>Platyhelminthes</taxon>
        <taxon>Cestoda</taxon>
        <taxon>Eucestoda</taxon>
        <taxon>Cyclophyllidea</taxon>
        <taxon>Taeniidae</taxon>
        <taxon>Echinococcus</taxon>
        <taxon>Echinococcus granulosus group</taxon>
    </lineage>
</organism>